<dbReference type="Pfam" id="PF13522">
    <property type="entry name" value="GATase_6"/>
    <property type="match status" value="1"/>
</dbReference>
<name>A0A485LXB5_9ZZZZ</name>
<reference evidence="9" key="1">
    <citation type="submission" date="2019-03" db="EMBL/GenBank/DDBJ databases">
        <authorList>
            <person name="Hao L."/>
        </authorList>
    </citation>
    <scope>NUCLEOTIDE SEQUENCE</scope>
</reference>
<keyword evidence="5 9" id="KW-0808">Transferase</keyword>
<keyword evidence="4 9" id="KW-0328">Glycosyltransferase</keyword>
<dbReference type="UniPathway" id="UPA00074">
    <property type="reaction ID" value="UER00124"/>
</dbReference>
<comment type="pathway">
    <text evidence="1">Purine metabolism; IMP biosynthesis via de novo pathway; N(1)-(5-phospho-D-ribosyl)glycinamide from 5-phospho-alpha-D-ribose 1-diphosphate: step 1/2.</text>
</comment>
<dbReference type="EMBL" id="CAADRM010000024">
    <property type="protein sequence ID" value="VFU11951.1"/>
    <property type="molecule type" value="Genomic_DNA"/>
</dbReference>
<feature type="domain" description="Glutamine amidotransferase type-2" evidence="8">
    <location>
        <begin position="13"/>
        <end position="232"/>
    </location>
</feature>
<evidence type="ECO:0000259" key="8">
    <source>
        <dbReference type="PROSITE" id="PS51278"/>
    </source>
</evidence>
<dbReference type="SUPFAM" id="SSF53271">
    <property type="entry name" value="PRTase-like"/>
    <property type="match status" value="1"/>
</dbReference>
<dbReference type="GO" id="GO:0004044">
    <property type="term" value="F:amidophosphoribosyltransferase activity"/>
    <property type="evidence" value="ECO:0007669"/>
    <property type="project" value="UniProtKB-EC"/>
</dbReference>
<accession>A0A485LXB5</accession>
<dbReference type="EC" id="2.4.2.14" evidence="3"/>
<keyword evidence="6" id="KW-0658">Purine biosynthesis</keyword>
<sequence length="465" mass="51093">MQNINDDHWHEECGVFGIYGDPDAPEKTYLGLYALQHRGQESAGIASTDGKDIRLRKGTGLVWSVFSDPNAMPALRGTAAIGHNRYSTRGASDLVNAQPISIECKAGKIAMAHNGTITNAVKLRRELQASGSIFQTTSDSEIILHHIARSREETFLDMFKDALARLSGAYCFVLLTPERMIAARDPHGFRPLSLGVSDGAYVVASETCAFDIVGAEYLRSVEPGEILVFDSKGMTSHRMGPAPRISQCIFEHIYFARPDSLVFGEKVDKVRRRLGKQLAREAPCDADIVISVPDSGNTAALGYAQESGIKYEIGLIRNHYVGRTFIAPHQDKRNLDVRVKLNPVRGVIEGKRVVLVDDSIVRGTTMRQIVHLLRSKGAREVHVRISSPPVTCPCFYGIDISSSDELIACNQNVQDIGNYVGADSLAYLSNEALLQTVEDGSRYCTACFTGDFPTEVPEDHDKYCL</sequence>
<dbReference type="InterPro" id="IPR029055">
    <property type="entry name" value="Ntn_hydrolases_N"/>
</dbReference>
<dbReference type="Gene3D" id="3.40.50.2020">
    <property type="match status" value="1"/>
</dbReference>
<dbReference type="InterPro" id="IPR000836">
    <property type="entry name" value="PRTase_dom"/>
</dbReference>
<dbReference type="PANTHER" id="PTHR11907">
    <property type="entry name" value="AMIDOPHOSPHORIBOSYLTRANSFERASE"/>
    <property type="match status" value="1"/>
</dbReference>
<dbReference type="GO" id="GO:0009113">
    <property type="term" value="P:purine nucleobase biosynthetic process"/>
    <property type="evidence" value="ECO:0007669"/>
    <property type="project" value="InterPro"/>
</dbReference>
<gene>
    <name evidence="9" type="primary">purF</name>
    <name evidence="9" type="ORF">SCFA_120035</name>
</gene>
<evidence type="ECO:0000256" key="7">
    <source>
        <dbReference type="ARBA" id="ARBA00022962"/>
    </source>
</evidence>
<proteinExistence type="inferred from homology"/>
<evidence type="ECO:0000256" key="1">
    <source>
        <dbReference type="ARBA" id="ARBA00005209"/>
    </source>
</evidence>
<keyword evidence="7" id="KW-0315">Glutamine amidotransferase</keyword>
<dbReference type="InterPro" id="IPR005854">
    <property type="entry name" value="PurF"/>
</dbReference>
<dbReference type="CDD" id="cd00715">
    <property type="entry name" value="GPATase_N"/>
    <property type="match status" value="1"/>
</dbReference>
<evidence type="ECO:0000313" key="9">
    <source>
        <dbReference type="EMBL" id="VFU11951.1"/>
    </source>
</evidence>
<dbReference type="CDD" id="cd06223">
    <property type="entry name" value="PRTases_typeI"/>
    <property type="match status" value="1"/>
</dbReference>
<comment type="similarity">
    <text evidence="2">In the C-terminal section; belongs to the purine/pyrimidine phosphoribosyltransferase family.</text>
</comment>
<evidence type="ECO:0000256" key="5">
    <source>
        <dbReference type="ARBA" id="ARBA00022679"/>
    </source>
</evidence>
<dbReference type="HAMAP" id="MF_01931">
    <property type="entry name" value="PurF"/>
    <property type="match status" value="1"/>
</dbReference>
<organism evidence="9">
    <name type="scientific">anaerobic digester metagenome</name>
    <dbReference type="NCBI Taxonomy" id="1263854"/>
    <lineage>
        <taxon>unclassified sequences</taxon>
        <taxon>metagenomes</taxon>
        <taxon>ecological metagenomes</taxon>
    </lineage>
</organism>
<dbReference type="SUPFAM" id="SSF56235">
    <property type="entry name" value="N-terminal nucleophile aminohydrolases (Ntn hydrolases)"/>
    <property type="match status" value="1"/>
</dbReference>
<dbReference type="NCBIfam" id="TIGR01134">
    <property type="entry name" value="purF"/>
    <property type="match status" value="1"/>
</dbReference>
<dbReference type="Gene3D" id="3.60.20.10">
    <property type="entry name" value="Glutamine Phosphoribosylpyrophosphate, subunit 1, domain 1"/>
    <property type="match status" value="1"/>
</dbReference>
<dbReference type="PIRSF" id="PIRSF000485">
    <property type="entry name" value="Amd_phspho_trans"/>
    <property type="match status" value="1"/>
</dbReference>
<dbReference type="InterPro" id="IPR017932">
    <property type="entry name" value="GATase_2_dom"/>
</dbReference>
<evidence type="ECO:0000256" key="6">
    <source>
        <dbReference type="ARBA" id="ARBA00022755"/>
    </source>
</evidence>
<evidence type="ECO:0000256" key="2">
    <source>
        <dbReference type="ARBA" id="ARBA00010138"/>
    </source>
</evidence>
<dbReference type="PROSITE" id="PS51278">
    <property type="entry name" value="GATASE_TYPE_2"/>
    <property type="match status" value="1"/>
</dbReference>
<dbReference type="InterPro" id="IPR035584">
    <property type="entry name" value="PurF_N"/>
</dbReference>
<evidence type="ECO:0000256" key="4">
    <source>
        <dbReference type="ARBA" id="ARBA00022676"/>
    </source>
</evidence>
<dbReference type="GO" id="GO:0006189">
    <property type="term" value="P:'de novo' IMP biosynthetic process"/>
    <property type="evidence" value="ECO:0007669"/>
    <property type="project" value="UniProtKB-UniPathway"/>
</dbReference>
<dbReference type="Pfam" id="PF00156">
    <property type="entry name" value="Pribosyltran"/>
    <property type="match status" value="1"/>
</dbReference>
<dbReference type="AlphaFoldDB" id="A0A485LXB5"/>
<protein>
    <recommendedName>
        <fullName evidence="3">amidophosphoribosyltransferase</fullName>
        <ecNumber evidence="3">2.4.2.14</ecNumber>
    </recommendedName>
</protein>
<dbReference type="InterPro" id="IPR029057">
    <property type="entry name" value="PRTase-like"/>
</dbReference>
<evidence type="ECO:0000256" key="3">
    <source>
        <dbReference type="ARBA" id="ARBA00011941"/>
    </source>
</evidence>